<dbReference type="Pfam" id="PF00210">
    <property type="entry name" value="Ferritin"/>
    <property type="match status" value="1"/>
</dbReference>
<name>A0ABT8T6Y0_9BACT</name>
<evidence type="ECO:0000256" key="1">
    <source>
        <dbReference type="ARBA" id="ARBA00004496"/>
    </source>
</evidence>
<evidence type="ECO:0000313" key="4">
    <source>
        <dbReference type="EMBL" id="MDO2409474.1"/>
    </source>
</evidence>
<dbReference type="CDD" id="cd01055">
    <property type="entry name" value="Nonheme_Ferritin"/>
    <property type="match status" value="1"/>
</dbReference>
<dbReference type="Proteomes" id="UP001171111">
    <property type="component" value="Unassembled WGS sequence"/>
</dbReference>
<dbReference type="InterPro" id="IPR008331">
    <property type="entry name" value="Ferritin_DPS_dom"/>
</dbReference>
<accession>A0ABT8T6Y0</accession>
<evidence type="ECO:0000313" key="5">
    <source>
        <dbReference type="Proteomes" id="UP001171111"/>
    </source>
</evidence>
<dbReference type="SUPFAM" id="SSF47240">
    <property type="entry name" value="Ferritin-like"/>
    <property type="match status" value="1"/>
</dbReference>
<proteinExistence type="inferred from homology"/>
<dbReference type="Gene3D" id="1.20.1260.10">
    <property type="match status" value="1"/>
</dbReference>
<comment type="similarity">
    <text evidence="2">Belongs to the ferritin family. Prokaryotic subfamily.</text>
</comment>
<dbReference type="InterPro" id="IPR012347">
    <property type="entry name" value="Ferritin-like"/>
</dbReference>
<feature type="domain" description="Ferritin-like diiron" evidence="3">
    <location>
        <begin position="1"/>
        <end position="144"/>
    </location>
</feature>
<comment type="subcellular location">
    <subcellularLocation>
        <location evidence="1">Cytoplasm</location>
    </subcellularLocation>
</comment>
<reference evidence="4 5" key="1">
    <citation type="submission" date="2023-06" db="EMBL/GenBank/DDBJ databases">
        <title>Campylobacter magnum sp. nov., isolated from cecal contents of domestic pigs (Sus scrofa domesticus).</title>
        <authorList>
            <person name="Papic B."/>
            <person name="Gruntar I."/>
        </authorList>
    </citation>
    <scope>NUCLEOTIDE SEQUENCE [LARGE SCALE GENOMIC DNA]</scope>
    <source>
        <strain evidence="5">34484-21</strain>
    </source>
</reference>
<dbReference type="PROSITE" id="PS50905">
    <property type="entry name" value="FERRITIN_LIKE"/>
    <property type="match status" value="1"/>
</dbReference>
<evidence type="ECO:0000259" key="3">
    <source>
        <dbReference type="PROSITE" id="PS50905"/>
    </source>
</evidence>
<dbReference type="EMBL" id="JAULJQ010000005">
    <property type="protein sequence ID" value="MDO2409474.1"/>
    <property type="molecule type" value="Genomic_DNA"/>
</dbReference>
<dbReference type="InterPro" id="IPR009078">
    <property type="entry name" value="Ferritin-like_SF"/>
</dbReference>
<dbReference type="RefSeq" id="WP_273932778.1">
    <property type="nucleotide sequence ID" value="NZ_JAQSLJ010000001.1"/>
</dbReference>
<comment type="caution">
    <text evidence="4">The sequence shown here is derived from an EMBL/GenBank/DDBJ whole genome shotgun (WGS) entry which is preliminary data.</text>
</comment>
<sequence>MLPEMAKAMSEHAVFEMYSGYIYLQASLAMEKENYKGYSKWLFDHYKEEFTHAEDFIAFLQKRDITPQLSDIKYEAVNLKTPLEVAKLILEHEQKVTARISALLKQARELGDYASEVFLHSYINEQIEEEDIAKNNFDLFTFAGDNISARLSVDLTFTK</sequence>
<keyword evidence="5" id="KW-1185">Reference proteome</keyword>
<evidence type="ECO:0000256" key="2">
    <source>
        <dbReference type="ARBA" id="ARBA00006950"/>
    </source>
</evidence>
<dbReference type="InterPro" id="IPR009040">
    <property type="entry name" value="Ferritin-like_diiron"/>
</dbReference>
<organism evidence="4 5">
    <name type="scientific">Campylobacter magnus</name>
    <dbReference type="NCBI Taxonomy" id="3026462"/>
    <lineage>
        <taxon>Bacteria</taxon>
        <taxon>Pseudomonadati</taxon>
        <taxon>Campylobacterota</taxon>
        <taxon>Epsilonproteobacteria</taxon>
        <taxon>Campylobacterales</taxon>
        <taxon>Campylobacteraceae</taxon>
        <taxon>Campylobacter</taxon>
    </lineage>
</organism>
<protein>
    <submittedName>
        <fullName evidence="4">Ferritin</fullName>
    </submittedName>
</protein>
<gene>
    <name evidence="4" type="ORF">Q2362_05095</name>
</gene>
<dbReference type="InterPro" id="IPR041719">
    <property type="entry name" value="Ferritin_prok"/>
</dbReference>